<proteinExistence type="inferred from homology"/>
<dbReference type="OrthoDB" id="371463at2759"/>
<dbReference type="SUPFAM" id="SSF64356">
    <property type="entry name" value="SNARE-like"/>
    <property type="match status" value="1"/>
</dbReference>
<protein>
    <recommendedName>
        <fullName evidence="6">AP complex subunit sigma</fullName>
    </recommendedName>
</protein>
<dbReference type="InterPro" id="IPR016635">
    <property type="entry name" value="AP_complex_ssu"/>
</dbReference>
<dbReference type="PANTHER" id="PTHR11753">
    <property type="entry name" value="ADAPTOR COMPLEXES SMALL SUBUNIT FAMILY"/>
    <property type="match status" value="1"/>
</dbReference>
<evidence type="ECO:0000256" key="1">
    <source>
        <dbReference type="ARBA" id="ARBA00004308"/>
    </source>
</evidence>
<dbReference type="Gene3D" id="3.30.450.60">
    <property type="match status" value="1"/>
</dbReference>
<dbReference type="InterPro" id="IPR022775">
    <property type="entry name" value="AP_mu_sigma_su"/>
</dbReference>
<dbReference type="FunFam" id="3.30.450.60:FF:000010">
    <property type="entry name" value="AP complex subunit sigma"/>
    <property type="match status" value="1"/>
</dbReference>
<evidence type="ECO:0000256" key="6">
    <source>
        <dbReference type="PIRNR" id="PIRNR015588"/>
    </source>
</evidence>
<evidence type="ECO:0000256" key="2">
    <source>
        <dbReference type="ARBA" id="ARBA00006972"/>
    </source>
</evidence>
<dbReference type="CDD" id="cd14832">
    <property type="entry name" value="AP4_sigma"/>
    <property type="match status" value="1"/>
</dbReference>
<keyword evidence="9" id="KW-1185">Reference proteome</keyword>
<evidence type="ECO:0000256" key="3">
    <source>
        <dbReference type="ARBA" id="ARBA00022448"/>
    </source>
</evidence>
<evidence type="ECO:0000256" key="5">
    <source>
        <dbReference type="ARBA" id="ARBA00023136"/>
    </source>
</evidence>
<evidence type="ECO:0000256" key="4">
    <source>
        <dbReference type="ARBA" id="ARBA00022927"/>
    </source>
</evidence>
<dbReference type="RefSeq" id="XP_012766761.1">
    <property type="nucleotide sequence ID" value="XM_012911307.1"/>
</dbReference>
<dbReference type="KEGG" id="bbig:BBBOND_0108730"/>
<reference evidence="9" key="1">
    <citation type="journal article" date="2014" name="Nucleic Acids Res.">
        <title>The evolutionary dynamics of variant antigen genes in Babesia reveal a history of genomic innovation underlying host-parasite interaction.</title>
        <authorList>
            <person name="Jackson A.P."/>
            <person name="Otto T.D."/>
            <person name="Darby A."/>
            <person name="Ramaprasad A."/>
            <person name="Xia D."/>
            <person name="Echaide I.E."/>
            <person name="Farber M."/>
            <person name="Gahlot S."/>
            <person name="Gamble J."/>
            <person name="Gupta D."/>
            <person name="Gupta Y."/>
            <person name="Jackson L."/>
            <person name="Malandrin L."/>
            <person name="Malas T.B."/>
            <person name="Moussa E."/>
            <person name="Nair M."/>
            <person name="Reid A.J."/>
            <person name="Sanders M."/>
            <person name="Sharma J."/>
            <person name="Tracey A."/>
            <person name="Quail M.A."/>
            <person name="Weir W."/>
            <person name="Wastling J.M."/>
            <person name="Hall N."/>
            <person name="Willadsen P."/>
            <person name="Lingelbach K."/>
            <person name="Shiels B."/>
            <person name="Tait A."/>
            <person name="Berriman M."/>
            <person name="Allred D.R."/>
            <person name="Pain A."/>
        </authorList>
    </citation>
    <scope>NUCLEOTIDE SEQUENCE [LARGE SCALE GENOMIC DNA]</scope>
    <source>
        <strain evidence="9">Bond</strain>
    </source>
</reference>
<dbReference type="AlphaFoldDB" id="A0A061DA03"/>
<organism evidence="8 9">
    <name type="scientific">Babesia bigemina</name>
    <dbReference type="NCBI Taxonomy" id="5866"/>
    <lineage>
        <taxon>Eukaryota</taxon>
        <taxon>Sar</taxon>
        <taxon>Alveolata</taxon>
        <taxon>Apicomplexa</taxon>
        <taxon>Aconoidasida</taxon>
        <taxon>Piroplasmida</taxon>
        <taxon>Babesiidae</taxon>
        <taxon>Babesia</taxon>
    </lineage>
</organism>
<dbReference type="GeneID" id="24563116"/>
<dbReference type="EMBL" id="LK391707">
    <property type="protein sequence ID" value="CDR94575.1"/>
    <property type="molecule type" value="Genomic_DNA"/>
</dbReference>
<keyword evidence="4 6" id="KW-0653">Protein transport</keyword>
<dbReference type="OMA" id="GHVVETN"/>
<dbReference type="PIRSF" id="PIRSF015588">
    <property type="entry name" value="AP_complex_sigma"/>
    <property type="match status" value="1"/>
</dbReference>
<comment type="subcellular location">
    <subcellularLocation>
        <location evidence="1">Endomembrane system</location>
    </subcellularLocation>
</comment>
<keyword evidence="5 6" id="KW-0472">Membrane</keyword>
<evidence type="ECO:0000259" key="7">
    <source>
        <dbReference type="Pfam" id="PF01217"/>
    </source>
</evidence>
<dbReference type="InterPro" id="IPR011012">
    <property type="entry name" value="Longin-like_dom_sf"/>
</dbReference>
<dbReference type="GO" id="GO:0012505">
    <property type="term" value="C:endomembrane system"/>
    <property type="evidence" value="ECO:0007669"/>
    <property type="project" value="UniProtKB-SubCell"/>
</dbReference>
<sequence length="146" mass="17037">MIEFVLMINRQGQTRLSRYYKDLSVAEKCALEGEIIRKCICRDETQSSFMQIRQHKIVYRRYASLYIVIGATESENELALLELIHHLVETMDSYFESVCELDIMFNLEKAHYILNEMIANGRILDANRSHILQPMHLLDKAPQSGL</sequence>
<keyword evidence="3 6" id="KW-0813">Transport</keyword>
<dbReference type="GO" id="GO:0005737">
    <property type="term" value="C:cytoplasm"/>
    <property type="evidence" value="ECO:0007669"/>
    <property type="project" value="UniProtKB-ARBA"/>
</dbReference>
<dbReference type="Proteomes" id="UP000033188">
    <property type="component" value="Chromosome 1"/>
</dbReference>
<gene>
    <name evidence="8" type="ORF">BBBOND_0108730</name>
</gene>
<dbReference type="GO" id="GO:0006886">
    <property type="term" value="P:intracellular protein transport"/>
    <property type="evidence" value="ECO:0007669"/>
    <property type="project" value="UniProtKB-UniRule"/>
</dbReference>
<comment type="similarity">
    <text evidence="2 6">Belongs to the adaptor complexes small subunit family.</text>
</comment>
<evidence type="ECO:0000313" key="8">
    <source>
        <dbReference type="EMBL" id="CDR94575.1"/>
    </source>
</evidence>
<evidence type="ECO:0000313" key="9">
    <source>
        <dbReference type="Proteomes" id="UP000033188"/>
    </source>
</evidence>
<name>A0A061DA03_BABBI</name>
<feature type="domain" description="AP complex mu/sigma subunit" evidence="7">
    <location>
        <begin position="1"/>
        <end position="141"/>
    </location>
</feature>
<accession>A0A061DA03</accession>
<dbReference type="STRING" id="5866.A0A061DA03"/>
<dbReference type="Pfam" id="PF01217">
    <property type="entry name" value="Clat_adaptor_s"/>
    <property type="match status" value="1"/>
</dbReference>
<dbReference type="VEuPathDB" id="PiroplasmaDB:BBBOND_0108730"/>